<evidence type="ECO:0000313" key="2">
    <source>
        <dbReference type="EMBL" id="GAA0435377.1"/>
    </source>
</evidence>
<dbReference type="RefSeq" id="WP_343751564.1">
    <property type="nucleotide sequence ID" value="NZ_BAAADM010000027.1"/>
</dbReference>
<proteinExistence type="predicted"/>
<sequence length="395" mass="45236">MEGPNSHMTIDLIGNIYVIDEIIYYDKLLSFSCKNDIGNLFLAICIELDDMEQWLFLPVSEARLIQILRGSITAYKAFEQSEMGFIWKITIHANYNKEGKAEKISFDKLADVDLPDKDILFDVYGEDTFSIKRSKQEKILEQSIKERREIIDISLELEQSHTHEIGAAFLGNVLKGTQDIVNVISHRQGMNASIPKKIKDDNKLIYTGNYAASFGIRLKSNKLADIFNESELQRNLSVLMSLLKAKSNAEEISEITKELNPKVLSHYKNFLNLFQKEDVAINTNLAFPSNKLNNVKLTSEDIAQSIKVLESEINETSKEYSFYGKIVAIDITRNNFKFITDDDDTISGEIDKAVNIEEFLLPKRAKVKLRVTTKISDFNDEEQIEYELLEIDYNL</sequence>
<evidence type="ECO:0000313" key="3">
    <source>
        <dbReference type="Proteomes" id="UP001501459"/>
    </source>
</evidence>
<keyword evidence="3" id="KW-1185">Reference proteome</keyword>
<gene>
    <name evidence="2" type="ORF">GCM10008983_09940</name>
</gene>
<dbReference type="Proteomes" id="UP001501459">
    <property type="component" value="Unassembled WGS sequence"/>
</dbReference>
<protein>
    <recommendedName>
        <fullName evidence="1">DUF6575 domain-containing protein</fullName>
    </recommendedName>
</protein>
<dbReference type="InterPro" id="IPR046482">
    <property type="entry name" value="DUF6575"/>
</dbReference>
<evidence type="ECO:0000259" key="1">
    <source>
        <dbReference type="Pfam" id="PF20215"/>
    </source>
</evidence>
<reference evidence="3" key="1">
    <citation type="journal article" date="2019" name="Int. J. Syst. Evol. Microbiol.">
        <title>The Global Catalogue of Microorganisms (GCM) 10K type strain sequencing project: providing services to taxonomists for standard genome sequencing and annotation.</title>
        <authorList>
            <consortium name="The Broad Institute Genomics Platform"/>
            <consortium name="The Broad Institute Genome Sequencing Center for Infectious Disease"/>
            <person name="Wu L."/>
            <person name="Ma J."/>
        </authorList>
    </citation>
    <scope>NUCLEOTIDE SEQUENCE [LARGE SCALE GENOMIC DNA]</scope>
    <source>
        <strain evidence="3">JCM 12149</strain>
    </source>
</reference>
<name>A0ABP3IZW4_9BACI</name>
<dbReference type="EMBL" id="BAAADM010000027">
    <property type="protein sequence ID" value="GAA0435377.1"/>
    <property type="molecule type" value="Genomic_DNA"/>
</dbReference>
<feature type="domain" description="DUF6575" evidence="1">
    <location>
        <begin position="13"/>
        <end position="192"/>
    </location>
</feature>
<organism evidence="2 3">
    <name type="scientific">Lentibacillus halophilus</name>
    <dbReference type="NCBI Taxonomy" id="295065"/>
    <lineage>
        <taxon>Bacteria</taxon>
        <taxon>Bacillati</taxon>
        <taxon>Bacillota</taxon>
        <taxon>Bacilli</taxon>
        <taxon>Bacillales</taxon>
        <taxon>Bacillaceae</taxon>
        <taxon>Lentibacillus</taxon>
    </lineage>
</organism>
<dbReference type="Pfam" id="PF20215">
    <property type="entry name" value="DUF6575"/>
    <property type="match status" value="1"/>
</dbReference>
<accession>A0ABP3IZW4</accession>
<comment type="caution">
    <text evidence="2">The sequence shown here is derived from an EMBL/GenBank/DDBJ whole genome shotgun (WGS) entry which is preliminary data.</text>
</comment>